<sequence>MQKSDFISSTQGKIAFLVDSQEELSYIYDSLGGKPEKQLADRSDNFVAKAHIGPSVMLFKSTTRIEPTTLFLRFLSHTLPQPLGSLVGFLM</sequence>
<dbReference type="AlphaFoldDB" id="A0A4Y2EJP2"/>
<dbReference type="Proteomes" id="UP000499080">
    <property type="component" value="Unassembled WGS sequence"/>
</dbReference>
<reference evidence="1 2" key="1">
    <citation type="journal article" date="2019" name="Sci. Rep.">
        <title>Orb-weaving spider Araneus ventricosus genome elucidates the spidroin gene catalogue.</title>
        <authorList>
            <person name="Kono N."/>
            <person name="Nakamura H."/>
            <person name="Ohtoshi R."/>
            <person name="Moran D.A.P."/>
            <person name="Shinohara A."/>
            <person name="Yoshida Y."/>
            <person name="Fujiwara M."/>
            <person name="Mori M."/>
            <person name="Tomita M."/>
            <person name="Arakawa K."/>
        </authorList>
    </citation>
    <scope>NUCLEOTIDE SEQUENCE [LARGE SCALE GENOMIC DNA]</scope>
</reference>
<proteinExistence type="predicted"/>
<evidence type="ECO:0000313" key="2">
    <source>
        <dbReference type="Proteomes" id="UP000499080"/>
    </source>
</evidence>
<protein>
    <submittedName>
        <fullName evidence="1">Uncharacterized protein</fullName>
    </submittedName>
</protein>
<organism evidence="1 2">
    <name type="scientific">Araneus ventricosus</name>
    <name type="common">Orbweaver spider</name>
    <name type="synonym">Epeira ventricosa</name>
    <dbReference type="NCBI Taxonomy" id="182803"/>
    <lineage>
        <taxon>Eukaryota</taxon>
        <taxon>Metazoa</taxon>
        <taxon>Ecdysozoa</taxon>
        <taxon>Arthropoda</taxon>
        <taxon>Chelicerata</taxon>
        <taxon>Arachnida</taxon>
        <taxon>Araneae</taxon>
        <taxon>Araneomorphae</taxon>
        <taxon>Entelegynae</taxon>
        <taxon>Araneoidea</taxon>
        <taxon>Araneidae</taxon>
        <taxon>Araneus</taxon>
    </lineage>
</organism>
<evidence type="ECO:0000313" key="1">
    <source>
        <dbReference type="EMBL" id="GBM29061.1"/>
    </source>
</evidence>
<gene>
    <name evidence="1" type="ORF">AVEN_233233_1</name>
</gene>
<accession>A0A4Y2EJP2</accession>
<name>A0A4Y2EJP2_ARAVE</name>
<comment type="caution">
    <text evidence="1">The sequence shown here is derived from an EMBL/GenBank/DDBJ whole genome shotgun (WGS) entry which is preliminary data.</text>
</comment>
<keyword evidence="2" id="KW-1185">Reference proteome</keyword>
<dbReference type="EMBL" id="BGPR01000626">
    <property type="protein sequence ID" value="GBM29061.1"/>
    <property type="molecule type" value="Genomic_DNA"/>
</dbReference>